<gene>
    <name evidence="2" type="ORF">GCM10017635_29160</name>
</gene>
<organism evidence="2 3">
    <name type="scientific">Paracoccus kondratievae</name>
    <dbReference type="NCBI Taxonomy" id="135740"/>
    <lineage>
        <taxon>Bacteria</taxon>
        <taxon>Pseudomonadati</taxon>
        <taxon>Pseudomonadota</taxon>
        <taxon>Alphaproteobacteria</taxon>
        <taxon>Rhodobacterales</taxon>
        <taxon>Paracoccaceae</taxon>
        <taxon>Paracoccus</taxon>
    </lineage>
</organism>
<accession>A0AAD3NZJ7</accession>
<comment type="caution">
    <text evidence="2">The sequence shown here is derived from an EMBL/GenBank/DDBJ whole genome shotgun (WGS) entry which is preliminary data.</text>
</comment>
<reference evidence="2" key="1">
    <citation type="journal article" date="2014" name="Int. J. Syst. Evol. Microbiol.">
        <title>Complete genome sequence of Corynebacterium casei LMG S-19264T (=DSM 44701T), isolated from a smear-ripened cheese.</title>
        <authorList>
            <consortium name="US DOE Joint Genome Institute (JGI-PGF)"/>
            <person name="Walter F."/>
            <person name="Albersmeier A."/>
            <person name="Kalinowski J."/>
            <person name="Ruckert C."/>
        </authorList>
    </citation>
    <scope>NUCLEOTIDE SEQUENCE</scope>
    <source>
        <strain evidence="2">VKM B-2222</strain>
    </source>
</reference>
<dbReference type="Gene3D" id="1.10.150.20">
    <property type="entry name" value="5' to 3' exonuclease, C-terminal subdomain"/>
    <property type="match status" value="1"/>
</dbReference>
<dbReference type="AlphaFoldDB" id="A0AAD3NZJ7"/>
<dbReference type="RefSeq" id="WP_271180094.1">
    <property type="nucleotide sequence ID" value="NZ_BSFH01000088.1"/>
</dbReference>
<keyword evidence="3" id="KW-1185">Reference proteome</keyword>
<dbReference type="Proteomes" id="UP001143349">
    <property type="component" value="Unassembled WGS sequence"/>
</dbReference>
<reference evidence="2" key="2">
    <citation type="submission" date="2023-01" db="EMBL/GenBank/DDBJ databases">
        <authorList>
            <person name="Sun Q."/>
            <person name="Evtushenko L."/>
        </authorList>
    </citation>
    <scope>NUCLEOTIDE SEQUENCE</scope>
    <source>
        <strain evidence="2">VKM B-2222</strain>
    </source>
</reference>
<sequence length="110" mass="11728">MSDLTSVPNIGPATARALIGAGIPDAATLRRLGAHEAYRTLINAGERPHFIGYYVLHMGLQGRPWNDCRGAEKAALRAQFDALVAETRANPLSAIEAELDQIGLPRPAAV</sequence>
<evidence type="ECO:0000313" key="3">
    <source>
        <dbReference type="Proteomes" id="UP001143349"/>
    </source>
</evidence>
<dbReference type="InterPro" id="IPR007077">
    <property type="entry name" value="TfoX_C"/>
</dbReference>
<evidence type="ECO:0000313" key="2">
    <source>
        <dbReference type="EMBL" id="GLK65441.1"/>
    </source>
</evidence>
<protein>
    <recommendedName>
        <fullName evidence="1">TfoX C-terminal domain-containing protein</fullName>
    </recommendedName>
</protein>
<dbReference type="Pfam" id="PF04994">
    <property type="entry name" value="TfoX_C"/>
    <property type="match status" value="1"/>
</dbReference>
<feature type="domain" description="TfoX C-terminal" evidence="1">
    <location>
        <begin position="3"/>
        <end position="79"/>
    </location>
</feature>
<proteinExistence type="predicted"/>
<dbReference type="EMBL" id="BSFH01000088">
    <property type="protein sequence ID" value="GLK65441.1"/>
    <property type="molecule type" value="Genomic_DNA"/>
</dbReference>
<name>A0AAD3NZJ7_9RHOB</name>
<evidence type="ECO:0000259" key="1">
    <source>
        <dbReference type="Pfam" id="PF04994"/>
    </source>
</evidence>